<proteinExistence type="predicted"/>
<organism evidence="1 2">
    <name type="scientific">Eumeta variegata</name>
    <name type="common">Bagworm moth</name>
    <name type="synonym">Eumeta japonica</name>
    <dbReference type="NCBI Taxonomy" id="151549"/>
    <lineage>
        <taxon>Eukaryota</taxon>
        <taxon>Metazoa</taxon>
        <taxon>Ecdysozoa</taxon>
        <taxon>Arthropoda</taxon>
        <taxon>Hexapoda</taxon>
        <taxon>Insecta</taxon>
        <taxon>Pterygota</taxon>
        <taxon>Neoptera</taxon>
        <taxon>Endopterygota</taxon>
        <taxon>Lepidoptera</taxon>
        <taxon>Glossata</taxon>
        <taxon>Ditrysia</taxon>
        <taxon>Tineoidea</taxon>
        <taxon>Psychidae</taxon>
        <taxon>Oiketicinae</taxon>
        <taxon>Eumeta</taxon>
    </lineage>
</organism>
<evidence type="ECO:0000313" key="2">
    <source>
        <dbReference type="Proteomes" id="UP000299102"/>
    </source>
</evidence>
<dbReference type="EMBL" id="BGZK01001696">
    <property type="protein sequence ID" value="GBP84750.1"/>
    <property type="molecule type" value="Genomic_DNA"/>
</dbReference>
<reference evidence="1 2" key="1">
    <citation type="journal article" date="2019" name="Commun. Biol.">
        <title>The bagworm genome reveals a unique fibroin gene that provides high tensile strength.</title>
        <authorList>
            <person name="Kono N."/>
            <person name="Nakamura H."/>
            <person name="Ohtoshi R."/>
            <person name="Tomita M."/>
            <person name="Numata K."/>
            <person name="Arakawa K."/>
        </authorList>
    </citation>
    <scope>NUCLEOTIDE SEQUENCE [LARGE SCALE GENOMIC DNA]</scope>
</reference>
<dbReference type="Proteomes" id="UP000299102">
    <property type="component" value="Unassembled WGS sequence"/>
</dbReference>
<comment type="caution">
    <text evidence="1">The sequence shown here is derived from an EMBL/GenBank/DDBJ whole genome shotgun (WGS) entry which is preliminary data.</text>
</comment>
<sequence>MNITYKRRSNKEREAYRAQSQFIRGASHACAPRPFPRPRPRLRLRLRLRRYATRSFFLLRKFKKGPSSASELALKLLPQSKPDTKAGARSEKRTKKRRIVKSVLFYAQQQTGNGEYGE</sequence>
<dbReference type="AlphaFoldDB" id="A0A4C1ZAL3"/>
<evidence type="ECO:0000313" key="1">
    <source>
        <dbReference type="EMBL" id="GBP84750.1"/>
    </source>
</evidence>
<protein>
    <submittedName>
        <fullName evidence="1">Uncharacterized protein</fullName>
    </submittedName>
</protein>
<keyword evidence="2" id="KW-1185">Reference proteome</keyword>
<gene>
    <name evidence="1" type="ORF">EVAR_67308_1</name>
</gene>
<accession>A0A4C1ZAL3</accession>
<name>A0A4C1ZAL3_EUMVA</name>